<dbReference type="WBParaSite" id="Hba_03710">
    <property type="protein sequence ID" value="Hba_03710"/>
    <property type="gene ID" value="Hba_03710"/>
</dbReference>
<accession>A0A1I7WFL1</accession>
<sequence>MTKPQFTKIKFFYLHITQRYLFIFKYSFNYLGIFFNSRKLEELRIDKEREDECFSRFILQ</sequence>
<name>A0A1I7WFL1_HETBA</name>
<protein>
    <submittedName>
        <fullName evidence="3">Uncharacterized protein</fullName>
    </submittedName>
</protein>
<keyword evidence="2" id="KW-1185">Reference proteome</keyword>
<organism evidence="2 3">
    <name type="scientific">Heterorhabditis bacteriophora</name>
    <name type="common">Entomopathogenic nematode worm</name>
    <dbReference type="NCBI Taxonomy" id="37862"/>
    <lineage>
        <taxon>Eukaryota</taxon>
        <taxon>Metazoa</taxon>
        <taxon>Ecdysozoa</taxon>
        <taxon>Nematoda</taxon>
        <taxon>Chromadorea</taxon>
        <taxon>Rhabditida</taxon>
        <taxon>Rhabditina</taxon>
        <taxon>Rhabditomorpha</taxon>
        <taxon>Strongyloidea</taxon>
        <taxon>Heterorhabditidae</taxon>
        <taxon>Heterorhabditis</taxon>
    </lineage>
</organism>
<evidence type="ECO:0000313" key="2">
    <source>
        <dbReference type="Proteomes" id="UP000095283"/>
    </source>
</evidence>
<evidence type="ECO:0000313" key="3">
    <source>
        <dbReference type="WBParaSite" id="Hba_03710"/>
    </source>
</evidence>
<dbReference type="AlphaFoldDB" id="A0A1I7WFL1"/>
<proteinExistence type="predicted"/>
<reference evidence="3" key="1">
    <citation type="submission" date="2016-11" db="UniProtKB">
        <authorList>
            <consortium name="WormBaseParasite"/>
        </authorList>
    </citation>
    <scope>IDENTIFICATION</scope>
</reference>
<keyword evidence="1" id="KW-0472">Membrane</keyword>
<dbReference type="Proteomes" id="UP000095283">
    <property type="component" value="Unplaced"/>
</dbReference>
<keyword evidence="1" id="KW-0812">Transmembrane</keyword>
<keyword evidence="1" id="KW-1133">Transmembrane helix</keyword>
<feature type="transmembrane region" description="Helical" evidence="1">
    <location>
        <begin position="20"/>
        <end position="37"/>
    </location>
</feature>
<evidence type="ECO:0000256" key="1">
    <source>
        <dbReference type="SAM" id="Phobius"/>
    </source>
</evidence>